<dbReference type="InterPro" id="IPR011009">
    <property type="entry name" value="Kinase-like_dom_sf"/>
</dbReference>
<dbReference type="EMBL" id="JAGIOF010000001">
    <property type="protein sequence ID" value="MBP2384849.1"/>
    <property type="molecule type" value="Genomic_DNA"/>
</dbReference>
<comment type="caution">
    <text evidence="2">The sequence shown here is derived from an EMBL/GenBank/DDBJ whole genome shotgun (WGS) entry which is preliminary data.</text>
</comment>
<name>A0ABS4XAY7_9MICC</name>
<dbReference type="SUPFAM" id="SSF56112">
    <property type="entry name" value="Protein kinase-like (PK-like)"/>
    <property type="match status" value="1"/>
</dbReference>
<dbReference type="CDD" id="cd05152">
    <property type="entry name" value="MPH2"/>
    <property type="match status" value="1"/>
</dbReference>
<reference evidence="2 3" key="1">
    <citation type="submission" date="2021-03" db="EMBL/GenBank/DDBJ databases">
        <title>Sequencing the genomes of 1000 actinobacteria strains.</title>
        <authorList>
            <person name="Klenk H.-P."/>
        </authorList>
    </citation>
    <scope>NUCLEOTIDE SEQUENCE [LARGE SCALE GENOMIC DNA]</scope>
    <source>
        <strain evidence="2 3">DSM 15797</strain>
    </source>
</reference>
<dbReference type="Pfam" id="PF01636">
    <property type="entry name" value="APH"/>
    <property type="match status" value="1"/>
</dbReference>
<dbReference type="PANTHER" id="PTHR21310:SF15">
    <property type="entry name" value="AMINOGLYCOSIDE PHOSPHOTRANSFERASE DOMAIN-CONTAINING PROTEIN"/>
    <property type="match status" value="1"/>
</dbReference>
<feature type="domain" description="Aminoglycoside phosphotransferase" evidence="1">
    <location>
        <begin position="23"/>
        <end position="254"/>
    </location>
</feature>
<dbReference type="Gene3D" id="3.90.1200.10">
    <property type="match status" value="1"/>
</dbReference>
<dbReference type="RefSeq" id="WP_209995562.1">
    <property type="nucleotide sequence ID" value="NZ_BAAAJY010000006.1"/>
</dbReference>
<protein>
    <submittedName>
        <fullName evidence="2">Macrolide phosphotransferase</fullName>
    </submittedName>
</protein>
<proteinExistence type="predicted"/>
<gene>
    <name evidence="2" type="ORF">JOF47_000360</name>
</gene>
<dbReference type="PANTHER" id="PTHR21310">
    <property type="entry name" value="AMINOGLYCOSIDE PHOSPHOTRANSFERASE-RELATED-RELATED"/>
    <property type="match status" value="1"/>
</dbReference>
<dbReference type="Proteomes" id="UP001296993">
    <property type="component" value="Unassembled WGS sequence"/>
</dbReference>
<accession>A0ABS4XAY7</accession>
<evidence type="ECO:0000313" key="2">
    <source>
        <dbReference type="EMBL" id="MBP2384849.1"/>
    </source>
</evidence>
<evidence type="ECO:0000313" key="3">
    <source>
        <dbReference type="Proteomes" id="UP001296993"/>
    </source>
</evidence>
<organism evidence="2 3">
    <name type="scientific">Paeniglutamicibacter kerguelensis</name>
    <dbReference type="NCBI Taxonomy" id="254788"/>
    <lineage>
        <taxon>Bacteria</taxon>
        <taxon>Bacillati</taxon>
        <taxon>Actinomycetota</taxon>
        <taxon>Actinomycetes</taxon>
        <taxon>Micrococcales</taxon>
        <taxon>Micrococcaceae</taxon>
        <taxon>Paeniglutamicibacter</taxon>
    </lineage>
</organism>
<dbReference type="InterPro" id="IPR051678">
    <property type="entry name" value="AGP_Transferase"/>
</dbReference>
<evidence type="ECO:0000259" key="1">
    <source>
        <dbReference type="Pfam" id="PF01636"/>
    </source>
</evidence>
<dbReference type="Gene3D" id="3.30.200.20">
    <property type="entry name" value="Phosphorylase Kinase, domain 1"/>
    <property type="match status" value="1"/>
</dbReference>
<sequence length="302" mass="33447">MDTTQILALASDHGLALEPASLRINEAGLDYQVVFATSTADQRWVLRIPRRPDVSVKIKEEATILDFVKPRVMFNVPDWRIHSDALIAYPLLPGEPGLTLDTETGEPIWNFDRENPAYCVELGQLIAQLHAIDPETARAAGIPVHHASDVRSSWLNDLAKVRGAFSIPNVLLERWTAWIREDSYWPTFTVFTHGELYPAHLLLQSGVKICSVLDWTTARVTDPAVEFMYHYMLASPEAFAMTVRAYEAAGGPHRPNLIGQCEALIAAGPVTYACYALTTGEPEHRVSAQKLLDSAASEDRSG</sequence>
<keyword evidence="3" id="KW-1185">Reference proteome</keyword>
<dbReference type="InterPro" id="IPR002575">
    <property type="entry name" value="Aminoglycoside_PTrfase"/>
</dbReference>